<reference evidence="2" key="1">
    <citation type="journal article" date="2016" name="Nat. Commun.">
        <title>The Gonium pectorale genome demonstrates co-option of cell cycle regulation during the evolution of multicellularity.</title>
        <authorList>
            <person name="Hanschen E.R."/>
            <person name="Marriage T.N."/>
            <person name="Ferris P.J."/>
            <person name="Hamaji T."/>
            <person name="Toyoda A."/>
            <person name="Fujiyama A."/>
            <person name="Neme R."/>
            <person name="Noguchi H."/>
            <person name="Minakuchi Y."/>
            <person name="Suzuki M."/>
            <person name="Kawai-Toyooka H."/>
            <person name="Smith D.R."/>
            <person name="Sparks H."/>
            <person name="Anderson J."/>
            <person name="Bakaric R."/>
            <person name="Luria V."/>
            <person name="Karger A."/>
            <person name="Kirschner M.W."/>
            <person name="Durand P.M."/>
            <person name="Michod R.E."/>
            <person name="Nozaki H."/>
            <person name="Olson B.J."/>
        </authorList>
    </citation>
    <scope>NUCLEOTIDE SEQUENCE [LARGE SCALE GENOMIC DNA]</scope>
    <source>
        <strain evidence="2">NIES-2863</strain>
    </source>
</reference>
<gene>
    <name evidence="1" type="ORF">GPECTOR_20g462</name>
</gene>
<accession>A0A150GIF6</accession>
<dbReference type="Proteomes" id="UP000075714">
    <property type="component" value="Unassembled WGS sequence"/>
</dbReference>
<keyword evidence="2" id="KW-1185">Reference proteome</keyword>
<evidence type="ECO:0000313" key="2">
    <source>
        <dbReference type="Proteomes" id="UP000075714"/>
    </source>
</evidence>
<organism evidence="1 2">
    <name type="scientific">Gonium pectorale</name>
    <name type="common">Green alga</name>
    <dbReference type="NCBI Taxonomy" id="33097"/>
    <lineage>
        <taxon>Eukaryota</taxon>
        <taxon>Viridiplantae</taxon>
        <taxon>Chlorophyta</taxon>
        <taxon>core chlorophytes</taxon>
        <taxon>Chlorophyceae</taxon>
        <taxon>CS clade</taxon>
        <taxon>Chlamydomonadales</taxon>
        <taxon>Volvocaceae</taxon>
        <taxon>Gonium</taxon>
    </lineage>
</organism>
<comment type="caution">
    <text evidence="1">The sequence shown here is derived from an EMBL/GenBank/DDBJ whole genome shotgun (WGS) entry which is preliminary data.</text>
</comment>
<sequence length="396" mass="40262">MPDTGCPQLLPGLTPHALDVFAAAASARPGTAALLYGMAAELQPQAETSGANGGPHGCRPALQRALAAAFAVLQRSTSDDGGGGADVAGSPVALLRSLQAAPPPQLVVAAETAAEAAAAEMGGAGGVGRQCGGVSMSVAGMMALIPRVAAVLADLYDGLPALTEAAAASSTSTASAAGSIDNGTSIAPGSASRLVGPPLPAVRIAPCVPAPRLAWVPRVDASSRYVEVMFNQSPRATGGRLWNAVIFVVNNGSLSQPIASLELIMRNRTAPASVPDVRQTAYLAPYLTPPPPPPPMPPSELQARLAALAEATPVKAIKRKMRPPPPPPIKVATAVRQLVCPGMTRFPLSYLPGGGPLTDRQFAVWSVMGLRININTGDVRSSAELPHIAALALEWS</sequence>
<name>A0A150GIF6_GONPE</name>
<proteinExistence type="predicted"/>
<dbReference type="OrthoDB" id="545028at2759"/>
<protein>
    <submittedName>
        <fullName evidence="1">Uncharacterized protein</fullName>
    </submittedName>
</protein>
<evidence type="ECO:0000313" key="1">
    <source>
        <dbReference type="EMBL" id="KXZ49606.1"/>
    </source>
</evidence>
<dbReference type="EMBL" id="LSYV01000021">
    <property type="protein sequence ID" value="KXZ49606.1"/>
    <property type="molecule type" value="Genomic_DNA"/>
</dbReference>
<dbReference type="AlphaFoldDB" id="A0A150GIF6"/>